<dbReference type="Proteomes" id="UP000499080">
    <property type="component" value="Unassembled WGS sequence"/>
</dbReference>
<gene>
    <name evidence="2" type="ORF">AVEN_275673_1</name>
</gene>
<evidence type="ECO:0000313" key="3">
    <source>
        <dbReference type="Proteomes" id="UP000499080"/>
    </source>
</evidence>
<reference evidence="2 3" key="1">
    <citation type="journal article" date="2019" name="Sci. Rep.">
        <title>Orb-weaving spider Araneus ventricosus genome elucidates the spidroin gene catalogue.</title>
        <authorList>
            <person name="Kono N."/>
            <person name="Nakamura H."/>
            <person name="Ohtoshi R."/>
            <person name="Moran D.A.P."/>
            <person name="Shinohara A."/>
            <person name="Yoshida Y."/>
            <person name="Fujiwara M."/>
            <person name="Mori M."/>
            <person name="Tomita M."/>
            <person name="Arakawa K."/>
        </authorList>
    </citation>
    <scope>NUCLEOTIDE SEQUENCE [LARGE SCALE GENOMIC DNA]</scope>
</reference>
<feature type="compositionally biased region" description="Basic and acidic residues" evidence="1">
    <location>
        <begin position="88"/>
        <end position="109"/>
    </location>
</feature>
<name>A0A4Y2MG52_ARAVE</name>
<comment type="caution">
    <text evidence="2">The sequence shown here is derived from an EMBL/GenBank/DDBJ whole genome shotgun (WGS) entry which is preliminary data.</text>
</comment>
<evidence type="ECO:0000256" key="1">
    <source>
        <dbReference type="SAM" id="MobiDB-lite"/>
    </source>
</evidence>
<keyword evidence="3" id="KW-1185">Reference proteome</keyword>
<protein>
    <submittedName>
        <fullName evidence="2">Uncharacterized protein</fullName>
    </submittedName>
</protein>
<sequence>MTTISFSFVILTSRLEATRWRYFGMDLVILSRGQMTRPTPDMVPPLQTSSPHQREDIYPRMYDLTFKMTNTRPIFSGIRFETWNPPARSRDLTTRPSRLDNQSEKKLKS</sequence>
<dbReference type="EMBL" id="BGPR01007341">
    <property type="protein sequence ID" value="GBN26125.1"/>
    <property type="molecule type" value="Genomic_DNA"/>
</dbReference>
<organism evidence="2 3">
    <name type="scientific">Araneus ventricosus</name>
    <name type="common">Orbweaver spider</name>
    <name type="synonym">Epeira ventricosa</name>
    <dbReference type="NCBI Taxonomy" id="182803"/>
    <lineage>
        <taxon>Eukaryota</taxon>
        <taxon>Metazoa</taxon>
        <taxon>Ecdysozoa</taxon>
        <taxon>Arthropoda</taxon>
        <taxon>Chelicerata</taxon>
        <taxon>Arachnida</taxon>
        <taxon>Araneae</taxon>
        <taxon>Araneomorphae</taxon>
        <taxon>Entelegynae</taxon>
        <taxon>Araneoidea</taxon>
        <taxon>Araneidae</taxon>
        <taxon>Araneus</taxon>
    </lineage>
</organism>
<feature type="region of interest" description="Disordered" evidence="1">
    <location>
        <begin position="84"/>
        <end position="109"/>
    </location>
</feature>
<evidence type="ECO:0000313" key="2">
    <source>
        <dbReference type="EMBL" id="GBN26125.1"/>
    </source>
</evidence>
<accession>A0A4Y2MG52</accession>
<proteinExistence type="predicted"/>
<dbReference type="AlphaFoldDB" id="A0A4Y2MG52"/>